<dbReference type="AlphaFoldDB" id="A0A8J8FJ40"/>
<sequence length="120" mass="14029">MQNWYLAKLVFRIASPDGGNTTQFDEQLRVIQAEDELHAFYKARLLGEKEQDHHTKANNKPLYWKFIDVSELHIFNQLIDGAEMFSTIHEENDAVKYMQHTMRKATFILESSICKSVPLN</sequence>
<reference evidence="1" key="1">
    <citation type="submission" date="2019-10" db="EMBL/GenBank/DDBJ databases">
        <title>Draft genome sequence of Panacibacter sp. KCS-6.</title>
        <authorList>
            <person name="Yim K.J."/>
        </authorList>
    </citation>
    <scope>NUCLEOTIDE SEQUENCE</scope>
    <source>
        <strain evidence="1">KCS-6</strain>
    </source>
</reference>
<dbReference type="Pfam" id="PF14119">
    <property type="entry name" value="DUF4288"/>
    <property type="match status" value="1"/>
</dbReference>
<accession>A0A8J8FJ40</accession>
<organism evidence="1 2">
    <name type="scientific">Limnovirga soli</name>
    <dbReference type="NCBI Taxonomy" id="2656915"/>
    <lineage>
        <taxon>Bacteria</taxon>
        <taxon>Pseudomonadati</taxon>
        <taxon>Bacteroidota</taxon>
        <taxon>Chitinophagia</taxon>
        <taxon>Chitinophagales</taxon>
        <taxon>Chitinophagaceae</taxon>
        <taxon>Limnovirga</taxon>
    </lineage>
</organism>
<comment type="caution">
    <text evidence="1">The sequence shown here is derived from an EMBL/GenBank/DDBJ whole genome shotgun (WGS) entry which is preliminary data.</text>
</comment>
<dbReference type="InterPro" id="IPR025630">
    <property type="entry name" value="DUF4288"/>
</dbReference>
<dbReference type="RefSeq" id="WP_171609508.1">
    <property type="nucleotide sequence ID" value="NZ_WHPF01000016.1"/>
</dbReference>
<evidence type="ECO:0000313" key="2">
    <source>
        <dbReference type="Proteomes" id="UP000598971"/>
    </source>
</evidence>
<keyword evidence="2" id="KW-1185">Reference proteome</keyword>
<dbReference type="Proteomes" id="UP000598971">
    <property type="component" value="Unassembled WGS sequence"/>
</dbReference>
<name>A0A8J8FJ40_9BACT</name>
<dbReference type="EMBL" id="WHPF01000016">
    <property type="protein sequence ID" value="NNV57562.1"/>
    <property type="molecule type" value="Genomic_DNA"/>
</dbReference>
<protein>
    <submittedName>
        <fullName evidence="1">DUF4288 domain-containing protein</fullName>
    </submittedName>
</protein>
<gene>
    <name evidence="1" type="ORF">GD597_18980</name>
</gene>
<evidence type="ECO:0000313" key="1">
    <source>
        <dbReference type="EMBL" id="NNV57562.1"/>
    </source>
</evidence>
<proteinExistence type="predicted"/>